<dbReference type="GO" id="GO:0003677">
    <property type="term" value="F:DNA binding"/>
    <property type="evidence" value="ECO:0007669"/>
    <property type="project" value="UniProtKB-KW"/>
</dbReference>
<comment type="caution">
    <text evidence="7">The sequence shown here is derived from an EMBL/GenBank/DDBJ whole genome shotgun (WGS) entry which is preliminary data.</text>
</comment>
<dbReference type="Pfam" id="PF00392">
    <property type="entry name" value="GntR"/>
    <property type="match status" value="1"/>
</dbReference>
<evidence type="ECO:0000256" key="1">
    <source>
        <dbReference type="ARBA" id="ARBA00005384"/>
    </source>
</evidence>
<dbReference type="SUPFAM" id="SSF53383">
    <property type="entry name" value="PLP-dependent transferases"/>
    <property type="match status" value="1"/>
</dbReference>
<keyword evidence="7" id="KW-0808">Transferase</keyword>
<evidence type="ECO:0000259" key="6">
    <source>
        <dbReference type="PROSITE" id="PS50949"/>
    </source>
</evidence>
<dbReference type="Proteomes" id="UP000679691">
    <property type="component" value="Unassembled WGS sequence"/>
</dbReference>
<evidence type="ECO:0000256" key="5">
    <source>
        <dbReference type="ARBA" id="ARBA00023163"/>
    </source>
</evidence>
<dbReference type="InterPro" id="IPR036390">
    <property type="entry name" value="WH_DNA-bd_sf"/>
</dbReference>
<evidence type="ECO:0000313" key="7">
    <source>
        <dbReference type="EMBL" id="MBP3944456.1"/>
    </source>
</evidence>
<dbReference type="GO" id="GO:0030170">
    <property type="term" value="F:pyridoxal phosphate binding"/>
    <property type="evidence" value="ECO:0007669"/>
    <property type="project" value="InterPro"/>
</dbReference>
<dbReference type="InterPro" id="IPR015421">
    <property type="entry name" value="PyrdxlP-dep_Trfase_major"/>
</dbReference>
<reference evidence="7" key="1">
    <citation type="submission" date="2021-03" db="EMBL/GenBank/DDBJ databases">
        <authorList>
            <person name="Lu T."/>
            <person name="Wang Q."/>
            <person name="Han X."/>
        </authorList>
    </citation>
    <scope>NUCLEOTIDE SEQUENCE</scope>
    <source>
        <strain evidence="7">WQ 2009</strain>
    </source>
</reference>
<evidence type="ECO:0000256" key="3">
    <source>
        <dbReference type="ARBA" id="ARBA00023015"/>
    </source>
</evidence>
<keyword evidence="3" id="KW-0805">Transcription regulation</keyword>
<keyword evidence="5" id="KW-0804">Transcription</keyword>
<dbReference type="InterPro" id="IPR036388">
    <property type="entry name" value="WH-like_DNA-bd_sf"/>
</dbReference>
<organism evidence="7 8">
    <name type="scientific">Rhinopithecimicrobium faecis</name>
    <dbReference type="NCBI Taxonomy" id="2820698"/>
    <lineage>
        <taxon>Bacteria</taxon>
        <taxon>Pseudomonadati</taxon>
        <taxon>Bacteroidota</taxon>
        <taxon>Sphingobacteriia</taxon>
        <taxon>Sphingobacteriales</taxon>
        <taxon>Sphingobacteriaceae</taxon>
        <taxon>Rhinopithecimicrobium</taxon>
    </lineage>
</organism>
<keyword evidence="4" id="KW-0238">DNA-binding</keyword>
<keyword evidence="7" id="KW-0032">Aminotransferase</keyword>
<dbReference type="InterPro" id="IPR000524">
    <property type="entry name" value="Tscrpt_reg_HTH_GntR"/>
</dbReference>
<dbReference type="AlphaFoldDB" id="A0A8T4HE92"/>
<sequence length="491" mass="55473">MASPVLTPYHSFIQIDRQAPTAVYLQIARQLMHAIQRGFIAGGTKLPGSRQLAALLNIHRNTLVAAYNELDVQGWVEILPNQGTFVRDNWVQKTSRLVTSKGPLQSSPQLTGYDFQRDALLDSVEKPANVSLACNDGLPDIRLSSFKDLNRGYAAVLKRANSERKLHTLNQHGNQYFKRQLSNYLNLTRGLYIGAQQILVTRSAELSLYLVAQTLLRQGDHVIIGNPSYYTANMIFQKAGAIMLPVAMDGDGIDVDQIEILCKRQPIRMLYLTPHHHYPTTVTLSAGRRIQLLQLANRYGFIILEDDFDYEYHYSPVKIVPLASVDDQGMVVYMGSFGRSLAPGFRRGFILAPENLIVELGKLQQIMDPQTDVFMEHVLGELIEEGEIHRFTKKNTLIYQGRRDHMAGLLSAQLAHVVEFTIPQGGLALWINWRSDINLLRLSRNCAQQGLYLPQNLLYQTQDITGMRLGFAHLDFEEQAVVVAQLRKFCQ</sequence>
<dbReference type="EMBL" id="JAGKSB010000018">
    <property type="protein sequence ID" value="MBP3944456.1"/>
    <property type="molecule type" value="Genomic_DNA"/>
</dbReference>
<dbReference type="InterPro" id="IPR051446">
    <property type="entry name" value="HTH_trans_reg/aminotransferase"/>
</dbReference>
<proteinExistence type="inferred from homology"/>
<dbReference type="SMART" id="SM00345">
    <property type="entry name" value="HTH_GNTR"/>
    <property type="match status" value="1"/>
</dbReference>
<accession>A0A8T4HE92</accession>
<dbReference type="Gene3D" id="3.40.640.10">
    <property type="entry name" value="Type I PLP-dependent aspartate aminotransferase-like (Major domain)"/>
    <property type="match status" value="1"/>
</dbReference>
<dbReference type="InterPro" id="IPR015424">
    <property type="entry name" value="PyrdxlP-dep_Trfase"/>
</dbReference>
<dbReference type="PANTHER" id="PTHR46577">
    <property type="entry name" value="HTH-TYPE TRANSCRIPTIONAL REGULATORY PROTEIN GABR"/>
    <property type="match status" value="1"/>
</dbReference>
<name>A0A8T4HE92_9SPHI</name>
<evidence type="ECO:0000256" key="4">
    <source>
        <dbReference type="ARBA" id="ARBA00023125"/>
    </source>
</evidence>
<dbReference type="Pfam" id="PF00155">
    <property type="entry name" value="Aminotran_1_2"/>
    <property type="match status" value="1"/>
</dbReference>
<protein>
    <submittedName>
        <fullName evidence="7">PLP-dependent aminotransferase family protein</fullName>
    </submittedName>
</protein>
<dbReference type="SUPFAM" id="SSF46785">
    <property type="entry name" value="Winged helix' DNA-binding domain"/>
    <property type="match status" value="1"/>
</dbReference>
<dbReference type="GO" id="GO:0008483">
    <property type="term" value="F:transaminase activity"/>
    <property type="evidence" value="ECO:0007669"/>
    <property type="project" value="UniProtKB-KW"/>
</dbReference>
<dbReference type="CDD" id="cd07377">
    <property type="entry name" value="WHTH_GntR"/>
    <property type="match status" value="1"/>
</dbReference>
<dbReference type="InterPro" id="IPR004839">
    <property type="entry name" value="Aminotransferase_I/II_large"/>
</dbReference>
<dbReference type="Gene3D" id="1.10.10.10">
    <property type="entry name" value="Winged helix-like DNA-binding domain superfamily/Winged helix DNA-binding domain"/>
    <property type="match status" value="1"/>
</dbReference>
<gene>
    <name evidence="7" type="ORF">J5U18_12985</name>
</gene>
<dbReference type="CDD" id="cd00609">
    <property type="entry name" value="AAT_like"/>
    <property type="match status" value="1"/>
</dbReference>
<feature type="domain" description="HTH gntR-type" evidence="6">
    <location>
        <begin position="21"/>
        <end position="89"/>
    </location>
</feature>
<evidence type="ECO:0000313" key="8">
    <source>
        <dbReference type="Proteomes" id="UP000679691"/>
    </source>
</evidence>
<dbReference type="GO" id="GO:0003700">
    <property type="term" value="F:DNA-binding transcription factor activity"/>
    <property type="evidence" value="ECO:0007669"/>
    <property type="project" value="InterPro"/>
</dbReference>
<dbReference type="PROSITE" id="PS50949">
    <property type="entry name" value="HTH_GNTR"/>
    <property type="match status" value="1"/>
</dbReference>
<evidence type="ECO:0000256" key="2">
    <source>
        <dbReference type="ARBA" id="ARBA00022898"/>
    </source>
</evidence>
<dbReference type="RefSeq" id="WP_353547970.1">
    <property type="nucleotide sequence ID" value="NZ_JAGKSB010000018.1"/>
</dbReference>
<keyword evidence="8" id="KW-1185">Reference proteome</keyword>
<keyword evidence="2" id="KW-0663">Pyridoxal phosphate</keyword>
<dbReference type="PANTHER" id="PTHR46577:SF1">
    <property type="entry name" value="HTH-TYPE TRANSCRIPTIONAL REGULATORY PROTEIN GABR"/>
    <property type="match status" value="1"/>
</dbReference>
<comment type="similarity">
    <text evidence="1">In the C-terminal section; belongs to the class-I pyridoxal-phosphate-dependent aminotransferase family.</text>
</comment>